<dbReference type="Proteomes" id="UP001500190">
    <property type="component" value="Unassembled WGS sequence"/>
</dbReference>
<protein>
    <submittedName>
        <fullName evidence="3">Acyltransferase domain-containing protein</fullName>
    </submittedName>
</protein>
<keyword evidence="3" id="KW-0012">Acyltransferase</keyword>
<dbReference type="EMBL" id="BAAAND010000009">
    <property type="protein sequence ID" value="GAA1604323.1"/>
    <property type="molecule type" value="Genomic_DNA"/>
</dbReference>
<feature type="domain" description="N-acyltransferase N-terminal" evidence="1">
    <location>
        <begin position="13"/>
        <end position="142"/>
    </location>
</feature>
<accession>A0ABN2EG96</accession>
<name>A0ABN2EG96_9ACTN</name>
<keyword evidence="4" id="KW-1185">Reference proteome</keyword>
<dbReference type="InterPro" id="IPR041273">
    <property type="entry name" value="NAT_N"/>
</dbReference>
<dbReference type="Gene3D" id="3.40.630.120">
    <property type="match status" value="1"/>
</dbReference>
<evidence type="ECO:0000259" key="2">
    <source>
        <dbReference type="Pfam" id="PF18164"/>
    </source>
</evidence>
<reference evidence="3 4" key="1">
    <citation type="journal article" date="2019" name="Int. J. Syst. Evol. Microbiol.">
        <title>The Global Catalogue of Microorganisms (GCM) 10K type strain sequencing project: providing services to taxonomists for standard genome sequencing and annotation.</title>
        <authorList>
            <consortium name="The Broad Institute Genomics Platform"/>
            <consortium name="The Broad Institute Genome Sequencing Center for Infectious Disease"/>
            <person name="Wu L."/>
            <person name="Ma J."/>
        </authorList>
    </citation>
    <scope>NUCLEOTIDE SEQUENCE [LARGE SCALE GENOMIC DNA]</scope>
    <source>
        <strain evidence="3 4">JCM 14304</strain>
    </source>
</reference>
<dbReference type="GO" id="GO:0016746">
    <property type="term" value="F:acyltransferase activity"/>
    <property type="evidence" value="ECO:0007669"/>
    <property type="project" value="UniProtKB-KW"/>
</dbReference>
<dbReference type="Pfam" id="PF18082">
    <property type="entry name" value="NAT_N"/>
    <property type="match status" value="1"/>
</dbReference>
<organism evidence="3 4">
    <name type="scientific">Kribbella karoonensis</name>
    <dbReference type="NCBI Taxonomy" id="324851"/>
    <lineage>
        <taxon>Bacteria</taxon>
        <taxon>Bacillati</taxon>
        <taxon>Actinomycetota</taxon>
        <taxon>Actinomycetes</taxon>
        <taxon>Propionibacteriales</taxon>
        <taxon>Kribbellaceae</taxon>
        <taxon>Kribbella</taxon>
    </lineage>
</organism>
<feature type="domain" description="GNAT-like C-terminal" evidence="2">
    <location>
        <begin position="145"/>
        <end position="290"/>
    </location>
</feature>
<proteinExistence type="predicted"/>
<comment type="caution">
    <text evidence="3">The sequence shown here is derived from an EMBL/GenBank/DDBJ whole genome shotgun (WGS) entry which is preliminary data.</text>
</comment>
<dbReference type="InterPro" id="IPR041644">
    <property type="entry name" value="GNAT_C"/>
</dbReference>
<dbReference type="Pfam" id="PF18164">
    <property type="entry name" value="GNAT_C"/>
    <property type="match status" value="1"/>
</dbReference>
<evidence type="ECO:0000259" key="1">
    <source>
        <dbReference type="Pfam" id="PF18082"/>
    </source>
</evidence>
<keyword evidence="3" id="KW-0808">Transferase</keyword>
<sequence length="305" mass="34660">MNEVVLPPDDGVEQLCSRLRIDRADRESTLAARPDPGEHPELWRVLERSYQVLLAQLGRRVPGNPAWAPLPAATGAVGRHLFVWVFLAVVPHVRDYHATIGLTDRESWDSLGALGEELELSRRLTGRAGLDATWGLPLVFSGTSFRLGRLAFERQPPGDDNAWNTHVPGDRTPLTSAACDASFARAMELAEQCGGHVDGFVCHSWLMDDQLQRYLPTTSNIIRFQQRFTRFTDRVKADWAPIEHVFHRRFDGDDVPPSLLDELPQRTTLERAVVTHLRYGGHWYNRTGWMRRRRTPVRHAPRLSL</sequence>
<dbReference type="RefSeq" id="WP_344197622.1">
    <property type="nucleotide sequence ID" value="NZ_BAAAND010000009.1"/>
</dbReference>
<evidence type="ECO:0000313" key="4">
    <source>
        <dbReference type="Proteomes" id="UP001500190"/>
    </source>
</evidence>
<evidence type="ECO:0000313" key="3">
    <source>
        <dbReference type="EMBL" id="GAA1604323.1"/>
    </source>
</evidence>
<gene>
    <name evidence="3" type="ORF">GCM10009742_61270</name>
</gene>